<gene>
    <name evidence="2" type="ORF">OFLC_LOCUS9569</name>
</gene>
<dbReference type="Proteomes" id="UP000267606">
    <property type="component" value="Unassembled WGS sequence"/>
</dbReference>
<feature type="region of interest" description="Disordered" evidence="1">
    <location>
        <begin position="1"/>
        <end position="28"/>
    </location>
</feature>
<dbReference type="EMBL" id="UZAJ01011868">
    <property type="protein sequence ID" value="VDO61520.1"/>
    <property type="molecule type" value="Genomic_DNA"/>
</dbReference>
<dbReference type="AlphaFoldDB" id="A0A183HQ05"/>
<accession>A0A183HQ05</accession>
<protein>
    <submittedName>
        <fullName evidence="2 4">Uncharacterized protein</fullName>
    </submittedName>
</protein>
<feature type="compositionally biased region" description="Basic and acidic residues" evidence="1">
    <location>
        <begin position="1"/>
        <end position="21"/>
    </location>
</feature>
<evidence type="ECO:0000256" key="1">
    <source>
        <dbReference type="SAM" id="MobiDB-lite"/>
    </source>
</evidence>
<proteinExistence type="predicted"/>
<organism evidence="4">
    <name type="scientific">Onchocerca flexuosa</name>
    <dbReference type="NCBI Taxonomy" id="387005"/>
    <lineage>
        <taxon>Eukaryota</taxon>
        <taxon>Metazoa</taxon>
        <taxon>Ecdysozoa</taxon>
        <taxon>Nematoda</taxon>
        <taxon>Chromadorea</taxon>
        <taxon>Rhabditida</taxon>
        <taxon>Spirurina</taxon>
        <taxon>Spiruromorpha</taxon>
        <taxon>Filarioidea</taxon>
        <taxon>Onchocercidae</taxon>
        <taxon>Onchocerca</taxon>
    </lineage>
</organism>
<reference evidence="4" key="1">
    <citation type="submission" date="2016-06" db="UniProtKB">
        <authorList>
            <consortium name="WormBaseParasite"/>
        </authorList>
    </citation>
    <scope>IDENTIFICATION</scope>
</reference>
<dbReference type="WBParaSite" id="OFLC_0000956601-mRNA-1">
    <property type="protein sequence ID" value="OFLC_0000956601-mRNA-1"/>
    <property type="gene ID" value="OFLC_0000956601"/>
</dbReference>
<feature type="region of interest" description="Disordered" evidence="1">
    <location>
        <begin position="69"/>
        <end position="104"/>
    </location>
</feature>
<evidence type="ECO:0000313" key="2">
    <source>
        <dbReference type="EMBL" id="VDO61520.1"/>
    </source>
</evidence>
<reference evidence="2 3" key="2">
    <citation type="submission" date="2018-11" db="EMBL/GenBank/DDBJ databases">
        <authorList>
            <consortium name="Pathogen Informatics"/>
        </authorList>
    </citation>
    <scope>NUCLEOTIDE SEQUENCE [LARGE SCALE GENOMIC DNA]</scope>
</reference>
<keyword evidence="3" id="KW-1185">Reference proteome</keyword>
<evidence type="ECO:0000313" key="4">
    <source>
        <dbReference type="WBParaSite" id="OFLC_0000956601-mRNA-1"/>
    </source>
</evidence>
<name>A0A183HQ05_9BILA</name>
<feature type="compositionally biased region" description="Polar residues" evidence="1">
    <location>
        <begin position="83"/>
        <end position="96"/>
    </location>
</feature>
<feature type="compositionally biased region" description="Basic and acidic residues" evidence="1">
    <location>
        <begin position="69"/>
        <end position="81"/>
    </location>
</feature>
<evidence type="ECO:0000313" key="3">
    <source>
        <dbReference type="Proteomes" id="UP000267606"/>
    </source>
</evidence>
<sequence>MFRSKDSKISDEKDLNKKDPESLTSKKSTLASLKKIRDLLNIPLKIRKGKEIPKPLERLEESIIEDAKLEKEPEKESDKLKMKSSSSTQRNKSTTGGVVLKLQY</sequence>